<gene>
    <name evidence="4" type="ORF">EII34_06520</name>
</gene>
<reference evidence="4 5" key="1">
    <citation type="submission" date="2018-11" db="EMBL/GenBank/DDBJ databases">
        <title>Genomes From Bacteria Associated with the Canine Oral Cavity: a Test Case for Automated Genome-Based Taxonomic Assignment.</title>
        <authorList>
            <person name="Coil D.A."/>
            <person name="Jospin G."/>
            <person name="Darling A.E."/>
            <person name="Wallis C."/>
            <person name="Davis I.J."/>
            <person name="Harris S."/>
            <person name="Eisen J.A."/>
            <person name="Holcombe L.J."/>
            <person name="O'Flynn C."/>
        </authorList>
    </citation>
    <scope>NUCLEOTIDE SEQUENCE [LARGE SCALE GENOMIC DNA]</scope>
    <source>
        <strain evidence="4 5">OH887_COT-365</strain>
    </source>
</reference>
<proteinExistence type="predicted"/>
<protein>
    <submittedName>
        <fullName evidence="4">1-acyl-sn-glycerol-3-phosphate acyltransferase</fullName>
    </submittedName>
</protein>
<comment type="caution">
    <text evidence="4">The sequence shown here is derived from an EMBL/GenBank/DDBJ whole genome shotgun (WGS) entry which is preliminary data.</text>
</comment>
<accession>A0A3P1TAA2</accession>
<feature type="domain" description="Phospholipid/glycerol acyltransferase" evidence="3">
    <location>
        <begin position="52"/>
        <end position="174"/>
    </location>
</feature>
<evidence type="ECO:0000313" key="4">
    <source>
        <dbReference type="EMBL" id="RRD05383.1"/>
    </source>
</evidence>
<evidence type="ECO:0000256" key="2">
    <source>
        <dbReference type="ARBA" id="ARBA00023315"/>
    </source>
</evidence>
<dbReference type="GO" id="GO:0003841">
    <property type="term" value="F:1-acylglycerol-3-phosphate O-acyltransferase activity"/>
    <property type="evidence" value="ECO:0007669"/>
    <property type="project" value="TreeGrafter"/>
</dbReference>
<dbReference type="RefSeq" id="WP_124844144.1">
    <property type="nucleotide sequence ID" value="NZ_RQZG01000006.1"/>
</dbReference>
<dbReference type="AlphaFoldDB" id="A0A3P1TAA2"/>
<keyword evidence="1 4" id="KW-0808">Transferase</keyword>
<dbReference type="EMBL" id="RQZG01000006">
    <property type="protein sequence ID" value="RRD05383.1"/>
    <property type="molecule type" value="Genomic_DNA"/>
</dbReference>
<dbReference type="CDD" id="cd07989">
    <property type="entry name" value="LPLAT_AGPAT-like"/>
    <property type="match status" value="1"/>
</dbReference>
<evidence type="ECO:0000259" key="3">
    <source>
        <dbReference type="SMART" id="SM00563"/>
    </source>
</evidence>
<dbReference type="PANTHER" id="PTHR10434:SF11">
    <property type="entry name" value="1-ACYL-SN-GLYCEROL-3-PHOSPHATE ACYLTRANSFERASE"/>
    <property type="match status" value="1"/>
</dbReference>
<sequence>MARSKNHRKYSSGFNASARQAAQMLLLKPTMWRLLKVHVHGQSNLDDLQGACVVFANHSSHLDTPLIYGALPRRISKFLAAGAAQDYFYDKWWKSGPMTLFFNGYPIDRGKDDGPGKRNVRGLSGALLDEGVPLLIFPEGSRSRTGAMGPFKHGVASLCISRKVPAVPIALIGAHDAWPSSQKGLPKGRPSVHVIIGHPMTPYPGEIAHEFSERMRRRVLELHDGTARAYGARTLEEYARSAALEAANRTELPEDPQPEEK</sequence>
<dbReference type="GO" id="GO:0006654">
    <property type="term" value="P:phosphatidic acid biosynthetic process"/>
    <property type="evidence" value="ECO:0007669"/>
    <property type="project" value="TreeGrafter"/>
</dbReference>
<name>A0A3P1TAA2_9ACTN</name>
<dbReference type="SMART" id="SM00563">
    <property type="entry name" value="PlsC"/>
    <property type="match status" value="1"/>
</dbReference>
<organism evidence="4 5">
    <name type="scientific">Arachnia propionica</name>
    <dbReference type="NCBI Taxonomy" id="1750"/>
    <lineage>
        <taxon>Bacteria</taxon>
        <taxon>Bacillati</taxon>
        <taxon>Actinomycetota</taxon>
        <taxon>Actinomycetes</taxon>
        <taxon>Propionibacteriales</taxon>
        <taxon>Propionibacteriaceae</taxon>
        <taxon>Arachnia</taxon>
    </lineage>
</organism>
<dbReference type="Proteomes" id="UP000280819">
    <property type="component" value="Unassembled WGS sequence"/>
</dbReference>
<evidence type="ECO:0000256" key="1">
    <source>
        <dbReference type="ARBA" id="ARBA00022679"/>
    </source>
</evidence>
<dbReference type="SUPFAM" id="SSF69593">
    <property type="entry name" value="Glycerol-3-phosphate (1)-acyltransferase"/>
    <property type="match status" value="1"/>
</dbReference>
<dbReference type="InterPro" id="IPR002123">
    <property type="entry name" value="Plipid/glycerol_acylTrfase"/>
</dbReference>
<evidence type="ECO:0000313" key="5">
    <source>
        <dbReference type="Proteomes" id="UP000280819"/>
    </source>
</evidence>
<dbReference type="PANTHER" id="PTHR10434">
    <property type="entry name" value="1-ACYL-SN-GLYCEROL-3-PHOSPHATE ACYLTRANSFERASE"/>
    <property type="match status" value="1"/>
</dbReference>
<dbReference type="Pfam" id="PF01553">
    <property type="entry name" value="Acyltransferase"/>
    <property type="match status" value="1"/>
</dbReference>
<keyword evidence="2 4" id="KW-0012">Acyltransferase</keyword>
<dbReference type="OrthoDB" id="9808424at2"/>